<gene>
    <name evidence="2" type="ORF">BDA99DRAFT_557143</name>
</gene>
<proteinExistence type="predicted"/>
<organism evidence="2 3">
    <name type="scientific">Phascolomyces articulosus</name>
    <dbReference type="NCBI Taxonomy" id="60185"/>
    <lineage>
        <taxon>Eukaryota</taxon>
        <taxon>Fungi</taxon>
        <taxon>Fungi incertae sedis</taxon>
        <taxon>Mucoromycota</taxon>
        <taxon>Mucoromycotina</taxon>
        <taxon>Mucoromycetes</taxon>
        <taxon>Mucorales</taxon>
        <taxon>Lichtheimiaceae</taxon>
        <taxon>Phascolomyces</taxon>
    </lineage>
</organism>
<comment type="caution">
    <text evidence="2">The sequence shown here is derived from an EMBL/GenBank/DDBJ whole genome shotgun (WGS) entry which is preliminary data.</text>
</comment>
<feature type="compositionally biased region" description="Polar residues" evidence="1">
    <location>
        <begin position="1"/>
        <end position="19"/>
    </location>
</feature>
<evidence type="ECO:0000256" key="1">
    <source>
        <dbReference type="SAM" id="MobiDB-lite"/>
    </source>
</evidence>
<name>A0AAD5KIW0_9FUNG</name>
<evidence type="ECO:0000313" key="3">
    <source>
        <dbReference type="Proteomes" id="UP001209540"/>
    </source>
</evidence>
<reference evidence="2" key="2">
    <citation type="submission" date="2023-02" db="EMBL/GenBank/DDBJ databases">
        <authorList>
            <consortium name="DOE Joint Genome Institute"/>
            <person name="Mondo S.J."/>
            <person name="Chang Y."/>
            <person name="Wang Y."/>
            <person name="Ahrendt S."/>
            <person name="Andreopoulos W."/>
            <person name="Barry K."/>
            <person name="Beard J."/>
            <person name="Benny G.L."/>
            <person name="Blankenship S."/>
            <person name="Bonito G."/>
            <person name="Cuomo C."/>
            <person name="Desiro A."/>
            <person name="Gervers K.A."/>
            <person name="Hundley H."/>
            <person name="Kuo A."/>
            <person name="LaButti K."/>
            <person name="Lang B.F."/>
            <person name="Lipzen A."/>
            <person name="O'Donnell K."/>
            <person name="Pangilinan J."/>
            <person name="Reynolds N."/>
            <person name="Sandor L."/>
            <person name="Smith M.W."/>
            <person name="Tsang A."/>
            <person name="Grigoriev I.V."/>
            <person name="Stajich J.E."/>
            <person name="Spatafora J.W."/>
        </authorList>
    </citation>
    <scope>NUCLEOTIDE SEQUENCE</scope>
    <source>
        <strain evidence="2">RSA 2281</strain>
    </source>
</reference>
<reference evidence="2" key="1">
    <citation type="journal article" date="2022" name="IScience">
        <title>Evolution of zygomycete secretomes and the origins of terrestrial fungal ecologies.</title>
        <authorList>
            <person name="Chang Y."/>
            <person name="Wang Y."/>
            <person name="Mondo S."/>
            <person name="Ahrendt S."/>
            <person name="Andreopoulos W."/>
            <person name="Barry K."/>
            <person name="Beard J."/>
            <person name="Benny G.L."/>
            <person name="Blankenship S."/>
            <person name="Bonito G."/>
            <person name="Cuomo C."/>
            <person name="Desiro A."/>
            <person name="Gervers K.A."/>
            <person name="Hundley H."/>
            <person name="Kuo A."/>
            <person name="LaButti K."/>
            <person name="Lang B.F."/>
            <person name="Lipzen A."/>
            <person name="O'Donnell K."/>
            <person name="Pangilinan J."/>
            <person name="Reynolds N."/>
            <person name="Sandor L."/>
            <person name="Smith M.E."/>
            <person name="Tsang A."/>
            <person name="Grigoriev I.V."/>
            <person name="Stajich J.E."/>
            <person name="Spatafora J.W."/>
        </authorList>
    </citation>
    <scope>NUCLEOTIDE SEQUENCE</scope>
    <source>
        <strain evidence="2">RSA 2281</strain>
    </source>
</reference>
<evidence type="ECO:0000313" key="2">
    <source>
        <dbReference type="EMBL" id="KAI9271941.1"/>
    </source>
</evidence>
<keyword evidence="3" id="KW-1185">Reference proteome</keyword>
<accession>A0AAD5KIW0</accession>
<dbReference type="Proteomes" id="UP001209540">
    <property type="component" value="Unassembled WGS sequence"/>
</dbReference>
<dbReference type="AlphaFoldDB" id="A0AAD5KIW0"/>
<protein>
    <submittedName>
        <fullName evidence="2">Uncharacterized protein</fullName>
    </submittedName>
</protein>
<feature type="region of interest" description="Disordered" evidence="1">
    <location>
        <begin position="1"/>
        <end position="37"/>
    </location>
</feature>
<dbReference type="EMBL" id="JAIXMP010000006">
    <property type="protein sequence ID" value="KAI9271941.1"/>
    <property type="molecule type" value="Genomic_DNA"/>
</dbReference>
<sequence>MHVTTTYVTNNQPIDNDNLTIRKEDLPPSPDDTNDGDNEDKYYLCIFVQQPGTSDMKRIRLIEFSCNDLFVKEEGFAEISKELKQLSRFMEIKKENLCWYHNESDDYDGPIQQTTLTPTLQHIWLAQCQINFRKPFQELPKGLLITVIMQVVLQLNKKEGTTPIDDVMINQAFVFRTTRLQHAGNWWRPFDPYNNVRVEQIFRAGARDIIQVDGFNAIVNGLNLTIELNGAMLAIVRQ</sequence>